<feature type="compositionally biased region" description="Low complexity" evidence="1">
    <location>
        <begin position="34"/>
        <end position="44"/>
    </location>
</feature>
<evidence type="ECO:0000313" key="3">
    <source>
        <dbReference type="Proteomes" id="UP000299102"/>
    </source>
</evidence>
<name>A0A4C1SFK8_EUMVA</name>
<accession>A0A4C1SFK8</accession>
<protein>
    <submittedName>
        <fullName evidence="2">Uncharacterized protein</fullName>
    </submittedName>
</protein>
<dbReference type="AlphaFoldDB" id="A0A4C1SFK8"/>
<keyword evidence="3" id="KW-1185">Reference proteome</keyword>
<organism evidence="2 3">
    <name type="scientific">Eumeta variegata</name>
    <name type="common">Bagworm moth</name>
    <name type="synonym">Eumeta japonica</name>
    <dbReference type="NCBI Taxonomy" id="151549"/>
    <lineage>
        <taxon>Eukaryota</taxon>
        <taxon>Metazoa</taxon>
        <taxon>Ecdysozoa</taxon>
        <taxon>Arthropoda</taxon>
        <taxon>Hexapoda</taxon>
        <taxon>Insecta</taxon>
        <taxon>Pterygota</taxon>
        <taxon>Neoptera</taxon>
        <taxon>Endopterygota</taxon>
        <taxon>Lepidoptera</taxon>
        <taxon>Glossata</taxon>
        <taxon>Ditrysia</taxon>
        <taxon>Tineoidea</taxon>
        <taxon>Psychidae</taxon>
        <taxon>Oiketicinae</taxon>
        <taxon>Eumeta</taxon>
    </lineage>
</organism>
<feature type="region of interest" description="Disordered" evidence="1">
    <location>
        <begin position="34"/>
        <end position="68"/>
    </location>
</feature>
<dbReference type="EMBL" id="BGZK01003392">
    <property type="protein sequence ID" value="GBP00794.1"/>
    <property type="molecule type" value="Genomic_DNA"/>
</dbReference>
<dbReference type="Proteomes" id="UP000299102">
    <property type="component" value="Unassembled WGS sequence"/>
</dbReference>
<proteinExistence type="predicted"/>
<comment type="caution">
    <text evidence="2">The sequence shown here is derived from an EMBL/GenBank/DDBJ whole genome shotgun (WGS) entry which is preliminary data.</text>
</comment>
<reference evidence="2 3" key="1">
    <citation type="journal article" date="2019" name="Commun. Biol.">
        <title>The bagworm genome reveals a unique fibroin gene that provides high tensile strength.</title>
        <authorList>
            <person name="Kono N."/>
            <person name="Nakamura H."/>
            <person name="Ohtoshi R."/>
            <person name="Tomita M."/>
            <person name="Numata K."/>
            <person name="Arakawa K."/>
        </authorList>
    </citation>
    <scope>NUCLEOTIDE SEQUENCE [LARGE SCALE GENOMIC DNA]</scope>
</reference>
<evidence type="ECO:0000313" key="2">
    <source>
        <dbReference type="EMBL" id="GBP00794.1"/>
    </source>
</evidence>
<gene>
    <name evidence="2" type="ORF">EVAR_71437_1</name>
</gene>
<sequence length="101" mass="11469">MTWTARNLASFTSPTVISGHSIHPDWEWELQQIIQKHSSQSKTQDGPPRISHSEPFQDYPRDDPEADPTISIVLRAGDAEEDELDIFGIEFLATLMCCPMR</sequence>
<evidence type="ECO:0000256" key="1">
    <source>
        <dbReference type="SAM" id="MobiDB-lite"/>
    </source>
</evidence>